<dbReference type="Gene3D" id="1.10.10.10">
    <property type="entry name" value="Winged helix-like DNA-binding domain superfamily/Winged helix DNA-binding domain"/>
    <property type="match status" value="1"/>
</dbReference>
<protein>
    <recommendedName>
        <fullName evidence="4">HTH gntR-type domain-containing protein</fullName>
    </recommendedName>
</protein>
<dbReference type="InterPro" id="IPR036388">
    <property type="entry name" value="WH-like_DNA-bd_sf"/>
</dbReference>
<dbReference type="SMART" id="SM00345">
    <property type="entry name" value="HTH_GNTR"/>
    <property type="match status" value="1"/>
</dbReference>
<dbReference type="CDD" id="cd07377">
    <property type="entry name" value="WHTH_GntR"/>
    <property type="match status" value="1"/>
</dbReference>
<sequence length="122" mass="12708">MITIDSAAPVPPFEQVREQLADLIRGGDLPGGHRLPSIRQLAGDLRIAPGTVGRAYAALEADGLIELNRASGTRVREGQVLSADLTEAASQFVATVQGQSGATFEAVLGAVRAAWERSVATS</sequence>
<name>A0A0D0ITJ0_9MICO</name>
<dbReference type="OrthoDB" id="4307011at2"/>
<comment type="caution">
    <text evidence="5">The sequence shown here is derived from an EMBL/GenBank/DDBJ whole genome shotgun (WGS) entry which is preliminary data.</text>
</comment>
<reference evidence="5 6" key="1">
    <citation type="submission" date="2015-01" db="EMBL/GenBank/DDBJ databases">
        <title>Draft genome sequence of Leucobacter komagatae strain VKM ST2845.</title>
        <authorList>
            <person name="Karlyshev A.V."/>
            <person name="Kudryashova E.B."/>
        </authorList>
    </citation>
    <scope>NUCLEOTIDE SEQUENCE [LARGE SCALE GENOMIC DNA]</scope>
    <source>
        <strain evidence="5 6">VKM ST2845</strain>
    </source>
</reference>
<dbReference type="PANTHER" id="PTHR38445">
    <property type="entry name" value="HTH-TYPE TRANSCRIPTIONAL REPRESSOR YTRA"/>
    <property type="match status" value="1"/>
</dbReference>
<dbReference type="InterPro" id="IPR000524">
    <property type="entry name" value="Tscrpt_reg_HTH_GntR"/>
</dbReference>
<dbReference type="EMBL" id="JXSQ01000006">
    <property type="protein sequence ID" value="KIP52848.1"/>
    <property type="molecule type" value="Genomic_DNA"/>
</dbReference>
<dbReference type="Proteomes" id="UP000032120">
    <property type="component" value="Unassembled WGS sequence"/>
</dbReference>
<dbReference type="InterPro" id="IPR036390">
    <property type="entry name" value="WH_DNA-bd_sf"/>
</dbReference>
<evidence type="ECO:0000256" key="3">
    <source>
        <dbReference type="ARBA" id="ARBA00023163"/>
    </source>
</evidence>
<dbReference type="Pfam" id="PF00392">
    <property type="entry name" value="GntR"/>
    <property type="match status" value="1"/>
</dbReference>
<keyword evidence="3" id="KW-0804">Transcription</keyword>
<dbReference type="PROSITE" id="PS50949">
    <property type="entry name" value="HTH_GNTR"/>
    <property type="match status" value="1"/>
</dbReference>
<evidence type="ECO:0000256" key="1">
    <source>
        <dbReference type="ARBA" id="ARBA00023015"/>
    </source>
</evidence>
<evidence type="ECO:0000313" key="6">
    <source>
        <dbReference type="Proteomes" id="UP000032120"/>
    </source>
</evidence>
<keyword evidence="1" id="KW-0805">Transcription regulation</keyword>
<evidence type="ECO:0000256" key="2">
    <source>
        <dbReference type="ARBA" id="ARBA00023125"/>
    </source>
</evidence>
<dbReference type="AlphaFoldDB" id="A0A0D0ITJ0"/>
<organism evidence="5 6">
    <name type="scientific">Leucobacter komagatae</name>
    <dbReference type="NCBI Taxonomy" id="55969"/>
    <lineage>
        <taxon>Bacteria</taxon>
        <taxon>Bacillati</taxon>
        <taxon>Actinomycetota</taxon>
        <taxon>Actinomycetes</taxon>
        <taxon>Micrococcales</taxon>
        <taxon>Microbacteriaceae</taxon>
        <taxon>Leucobacter</taxon>
    </lineage>
</organism>
<dbReference type="GO" id="GO:0003677">
    <property type="term" value="F:DNA binding"/>
    <property type="evidence" value="ECO:0007669"/>
    <property type="project" value="UniProtKB-KW"/>
</dbReference>
<dbReference type="SUPFAM" id="SSF46785">
    <property type="entry name" value="Winged helix' DNA-binding domain"/>
    <property type="match status" value="1"/>
</dbReference>
<feature type="domain" description="HTH gntR-type" evidence="4">
    <location>
        <begin position="10"/>
        <end position="78"/>
    </location>
</feature>
<evidence type="ECO:0000313" key="5">
    <source>
        <dbReference type="EMBL" id="KIP52848.1"/>
    </source>
</evidence>
<proteinExistence type="predicted"/>
<keyword evidence="6" id="KW-1185">Reference proteome</keyword>
<gene>
    <name evidence="5" type="ORF">SD72_06500</name>
</gene>
<dbReference type="RefSeq" id="WP_042543625.1">
    <property type="nucleotide sequence ID" value="NZ_JXSQ01000006.1"/>
</dbReference>
<keyword evidence="2" id="KW-0238">DNA-binding</keyword>
<dbReference type="GO" id="GO:0003700">
    <property type="term" value="F:DNA-binding transcription factor activity"/>
    <property type="evidence" value="ECO:0007669"/>
    <property type="project" value="InterPro"/>
</dbReference>
<accession>A0A0D0ITJ0</accession>
<evidence type="ECO:0000259" key="4">
    <source>
        <dbReference type="PROSITE" id="PS50949"/>
    </source>
</evidence>
<dbReference type="PANTHER" id="PTHR38445:SF9">
    <property type="entry name" value="HTH-TYPE TRANSCRIPTIONAL REPRESSOR YTRA"/>
    <property type="match status" value="1"/>
</dbReference>